<dbReference type="EMBL" id="JAQLWV010000004">
    <property type="protein sequence ID" value="MDB7932130.1"/>
    <property type="molecule type" value="Genomic_DNA"/>
</dbReference>
<dbReference type="AlphaFoldDB" id="A0AAW6CD23"/>
<dbReference type="RefSeq" id="WP_195325255.1">
    <property type="nucleotide sequence ID" value="NZ_JADMVZ010000006.1"/>
</dbReference>
<gene>
    <name evidence="2" type="ORF">PNE06_03475</name>
</gene>
<reference evidence="2" key="1">
    <citation type="submission" date="2023-01" db="EMBL/GenBank/DDBJ databases">
        <title>Human gut microbiome strain richness.</title>
        <authorList>
            <person name="Chen-Liaw A."/>
        </authorList>
    </citation>
    <scope>NUCLEOTIDE SEQUENCE</scope>
    <source>
        <strain evidence="2">1001287st1_F4_1001285I_161205</strain>
    </source>
</reference>
<feature type="coiled-coil region" evidence="1">
    <location>
        <begin position="11"/>
        <end position="38"/>
    </location>
</feature>
<sequence>MAYICINYAGVLEANQILKKAVRELRELEDMCLFLSKTVAPEIQAHSQIEERLRNCCRSAQVLCQTADMVLETAEFGLAEYRNTEEKLMRLVLADDEIPGAR</sequence>
<accession>A0AAW6CD23</accession>
<dbReference type="Proteomes" id="UP001211173">
    <property type="component" value="Unassembled WGS sequence"/>
</dbReference>
<organism evidence="2 3">
    <name type="scientific">Flavonifractor plautii</name>
    <name type="common">Fusobacterium plautii</name>
    <dbReference type="NCBI Taxonomy" id="292800"/>
    <lineage>
        <taxon>Bacteria</taxon>
        <taxon>Bacillati</taxon>
        <taxon>Bacillota</taxon>
        <taxon>Clostridia</taxon>
        <taxon>Eubacteriales</taxon>
        <taxon>Oscillospiraceae</taxon>
        <taxon>Flavonifractor</taxon>
    </lineage>
</organism>
<evidence type="ECO:0000256" key="1">
    <source>
        <dbReference type="SAM" id="Coils"/>
    </source>
</evidence>
<name>A0AAW6CD23_FLAPL</name>
<comment type="caution">
    <text evidence="2">The sequence shown here is derived from an EMBL/GenBank/DDBJ whole genome shotgun (WGS) entry which is preliminary data.</text>
</comment>
<keyword evidence="1" id="KW-0175">Coiled coil</keyword>
<evidence type="ECO:0000313" key="2">
    <source>
        <dbReference type="EMBL" id="MDB7932130.1"/>
    </source>
</evidence>
<evidence type="ECO:0000313" key="3">
    <source>
        <dbReference type="Proteomes" id="UP001211173"/>
    </source>
</evidence>
<proteinExistence type="predicted"/>
<protein>
    <submittedName>
        <fullName evidence="2">Uncharacterized protein</fullName>
    </submittedName>
</protein>